<keyword evidence="1" id="KW-1133">Transmembrane helix</keyword>
<reference evidence="3 4" key="1">
    <citation type="submission" date="2017-06" db="EMBL/GenBank/DDBJ databases">
        <authorList>
            <person name="Kim H.J."/>
            <person name="Triplett B.A."/>
        </authorList>
    </citation>
    <scope>NUCLEOTIDE SEQUENCE [LARGE SCALE GENOMIC DNA]</scope>
    <source>
        <strain evidence="3 4">CGMCC 4.5593</strain>
    </source>
</reference>
<name>A0A239PC99_9ACTN</name>
<sequence>MTWSGLRLVRVALVALLVVPSGVVAGGPAAADSTQWTAGGTAAQERTLTARRPQFTMRGTVTQADLTPWFTTRLKMRITIAPGAPDGRNARVIAAINDNPAALITLRAQPDGTRVFYDGYLSGPVTTVTEDDSIAVDYANYPRDGSVTAGVNTFRVALQDTDGLVERVEIDPASGFEATAIAPEQLSIALPRELRAEVGAEFTVPYEVSSRAERADRALSVLVEKAGGPLRFTRELDEFPTTGTRQAGRFTGVAAEPGRYELRVSANGGYNPAAGTVVVEVEPASRRGPGVAALVGALLLVGAAVILFTSGRRRLDRPRT</sequence>
<feature type="transmembrane region" description="Helical" evidence="1">
    <location>
        <begin position="290"/>
        <end position="309"/>
    </location>
</feature>
<proteinExistence type="predicted"/>
<dbReference type="AlphaFoldDB" id="A0A239PC99"/>
<evidence type="ECO:0000313" key="3">
    <source>
        <dbReference type="EMBL" id="SNT64592.1"/>
    </source>
</evidence>
<dbReference type="RefSeq" id="WP_089254480.1">
    <property type="nucleotide sequence ID" value="NZ_FZPH01000017.1"/>
</dbReference>
<organism evidence="3 4">
    <name type="scientific">Asanoa hainanensis</name>
    <dbReference type="NCBI Taxonomy" id="560556"/>
    <lineage>
        <taxon>Bacteria</taxon>
        <taxon>Bacillati</taxon>
        <taxon>Actinomycetota</taxon>
        <taxon>Actinomycetes</taxon>
        <taxon>Micromonosporales</taxon>
        <taxon>Micromonosporaceae</taxon>
        <taxon>Asanoa</taxon>
    </lineage>
</organism>
<protein>
    <recommendedName>
        <fullName evidence="5">Ig-like domain (Group 3)</fullName>
    </recommendedName>
</protein>
<feature type="chain" id="PRO_5039669121" description="Ig-like domain (Group 3)" evidence="2">
    <location>
        <begin position="26"/>
        <end position="320"/>
    </location>
</feature>
<feature type="signal peptide" evidence="2">
    <location>
        <begin position="1"/>
        <end position="25"/>
    </location>
</feature>
<evidence type="ECO:0000256" key="1">
    <source>
        <dbReference type="SAM" id="Phobius"/>
    </source>
</evidence>
<gene>
    <name evidence="3" type="ORF">SAMN05421812_117121</name>
</gene>
<evidence type="ECO:0000313" key="4">
    <source>
        <dbReference type="Proteomes" id="UP000198362"/>
    </source>
</evidence>
<keyword evidence="4" id="KW-1185">Reference proteome</keyword>
<keyword evidence="1" id="KW-0472">Membrane</keyword>
<dbReference type="EMBL" id="FZPH01000017">
    <property type="protein sequence ID" value="SNT64592.1"/>
    <property type="molecule type" value="Genomic_DNA"/>
</dbReference>
<accession>A0A239PC99</accession>
<evidence type="ECO:0000256" key="2">
    <source>
        <dbReference type="SAM" id="SignalP"/>
    </source>
</evidence>
<evidence type="ECO:0008006" key="5">
    <source>
        <dbReference type="Google" id="ProtNLM"/>
    </source>
</evidence>
<keyword evidence="1" id="KW-0812">Transmembrane</keyword>
<dbReference type="Proteomes" id="UP000198362">
    <property type="component" value="Unassembled WGS sequence"/>
</dbReference>
<keyword evidence="2" id="KW-0732">Signal</keyword>